<reference evidence="2" key="1">
    <citation type="submission" date="2020-09" db="EMBL/GenBank/DDBJ databases">
        <title>Hoyosella lacisalsi sp. nov., a halotolerant actinobacterium isolated from soil of Lake Gudzhirganskoe.</title>
        <authorList>
            <person name="Yang Q."/>
            <person name="Guo P.Y."/>
            <person name="Liu S.W."/>
            <person name="Li F.N."/>
            <person name="Sun C.H."/>
        </authorList>
    </citation>
    <scope>NUCLEOTIDE SEQUENCE</scope>
    <source>
        <strain evidence="2">G463</strain>
    </source>
</reference>
<protein>
    <submittedName>
        <fullName evidence="2">Rhodanese-like domain-containing protein</fullName>
    </submittedName>
</protein>
<dbReference type="EMBL" id="JACYWE010000002">
    <property type="protein sequence ID" value="MBD8505730.1"/>
    <property type="molecule type" value="Genomic_DNA"/>
</dbReference>
<dbReference type="PROSITE" id="PS50206">
    <property type="entry name" value="RHODANESE_3"/>
    <property type="match status" value="1"/>
</dbReference>
<dbReference type="SUPFAM" id="SSF52821">
    <property type="entry name" value="Rhodanese/Cell cycle control phosphatase"/>
    <property type="match status" value="1"/>
</dbReference>
<dbReference type="InterPro" id="IPR036873">
    <property type="entry name" value="Rhodanese-like_dom_sf"/>
</dbReference>
<dbReference type="InterPro" id="IPR001763">
    <property type="entry name" value="Rhodanese-like_dom"/>
</dbReference>
<sequence>MLERMEAIDYFAAKLRHEIDPADLATLDSPFVLIDVRNDDAWKQGHIPHAQHVPRAHLDEWITTHDTRVPVVVHCWGPGCNGATKAALRLSQAGVVAREMIGGFEYWVREGLPYIAAGARARAQADPLVAVTGSHDCGC</sequence>
<evidence type="ECO:0000259" key="1">
    <source>
        <dbReference type="PROSITE" id="PS50206"/>
    </source>
</evidence>
<gene>
    <name evidence="2" type="ORF">HT102_04425</name>
</gene>
<feature type="domain" description="Rhodanese" evidence="1">
    <location>
        <begin position="27"/>
        <end position="116"/>
    </location>
</feature>
<dbReference type="Proteomes" id="UP000642993">
    <property type="component" value="Unassembled WGS sequence"/>
</dbReference>
<dbReference type="AlphaFoldDB" id="A0A927PK83"/>
<dbReference type="Gene3D" id="3.40.250.10">
    <property type="entry name" value="Rhodanese-like domain"/>
    <property type="match status" value="1"/>
</dbReference>
<dbReference type="InterPro" id="IPR050229">
    <property type="entry name" value="GlpE_sulfurtransferase"/>
</dbReference>
<evidence type="ECO:0000313" key="2">
    <source>
        <dbReference type="EMBL" id="MBD8505730.1"/>
    </source>
</evidence>
<name>A0A927PK83_9ACTN</name>
<dbReference type="SMART" id="SM00450">
    <property type="entry name" value="RHOD"/>
    <property type="match status" value="1"/>
</dbReference>
<evidence type="ECO:0000313" key="3">
    <source>
        <dbReference type="Proteomes" id="UP000642993"/>
    </source>
</evidence>
<keyword evidence="3" id="KW-1185">Reference proteome</keyword>
<comment type="caution">
    <text evidence="2">The sequence shown here is derived from an EMBL/GenBank/DDBJ whole genome shotgun (WGS) entry which is preliminary data.</text>
</comment>
<dbReference type="Pfam" id="PF00581">
    <property type="entry name" value="Rhodanese"/>
    <property type="match status" value="1"/>
</dbReference>
<dbReference type="PANTHER" id="PTHR43031">
    <property type="entry name" value="FAD-DEPENDENT OXIDOREDUCTASE"/>
    <property type="match status" value="1"/>
</dbReference>
<accession>A0A927PK83</accession>
<organism evidence="2 3">
    <name type="scientific">Lolliginicoccus lacisalsi</name>
    <dbReference type="NCBI Taxonomy" id="2742202"/>
    <lineage>
        <taxon>Bacteria</taxon>
        <taxon>Bacillati</taxon>
        <taxon>Actinomycetota</taxon>
        <taxon>Actinomycetes</taxon>
        <taxon>Mycobacteriales</taxon>
        <taxon>Hoyosellaceae</taxon>
        <taxon>Lolliginicoccus</taxon>
    </lineage>
</organism>
<proteinExistence type="predicted"/>
<dbReference type="PANTHER" id="PTHR43031:SF1">
    <property type="entry name" value="PYRIDINE NUCLEOTIDE-DISULPHIDE OXIDOREDUCTASE"/>
    <property type="match status" value="1"/>
</dbReference>